<evidence type="ECO:0000256" key="1">
    <source>
        <dbReference type="ARBA" id="ARBA00007398"/>
    </source>
</evidence>
<dbReference type="AlphaFoldDB" id="A0AAV9VFX2"/>
<comment type="similarity">
    <text evidence="1">Belongs to the asteroid family.</text>
</comment>
<accession>A0AAV9VFX2</accession>
<feature type="compositionally biased region" description="Basic and acidic residues" evidence="2">
    <location>
        <begin position="631"/>
        <end position="642"/>
    </location>
</feature>
<reference evidence="4 5" key="1">
    <citation type="submission" date="2019-10" db="EMBL/GenBank/DDBJ databases">
        <authorList>
            <person name="Palmer J.M."/>
        </authorList>
    </citation>
    <scope>NUCLEOTIDE SEQUENCE [LARGE SCALE GENOMIC DNA]</scope>
    <source>
        <strain evidence="4 5">TWF730</strain>
    </source>
</reference>
<dbReference type="Proteomes" id="UP001373714">
    <property type="component" value="Unassembled WGS sequence"/>
</dbReference>
<comment type="caution">
    <text evidence="4">The sequence shown here is derived from an EMBL/GenBank/DDBJ whole genome shotgun (WGS) entry which is preliminary data.</text>
</comment>
<dbReference type="PANTHER" id="PTHR15665:SF1">
    <property type="entry name" value="PROTEIN ASTEROID HOMOLOG 1"/>
    <property type="match status" value="1"/>
</dbReference>
<dbReference type="Gene3D" id="3.40.50.1010">
    <property type="entry name" value="5'-nuclease"/>
    <property type="match status" value="1"/>
</dbReference>
<sequence>MGIPQLLQHLEKINKPKTKVYPDVVSSTTTTTSTATATATTGGIEDVYRPAAIIDGSALAHHIFNRNLKSVAKEERVTTVLGFDYEVYQRNVIRWLERLEVGFEITNILIDGHLPAYKTATRTARIQTTVANLSRLRTLSPSVIDLTKVNWNPSPPFLIAAFSAAVRQHERFGKVVRTVAGEADAFCSAAAAIDIATSGEGRDGGEGLSVVFTGDSDLVVYPSSPKCRVTMLDTVTFEASDNANKSEKVKVTLWSPWDIEQKLNPGVSKKGSTLTQVLKLAWCIVNKDMVKVAKAMNGDIKGDGLAGVTVGREFREQYLLPDVHSSKQGGMELLISAVEGILDSRAAEVVYASPSCRGLCHPPVLKFEDSGSREVEVYLPVLLEDITKSSVWSIGRGVRKVAYQMLFGANATVVEVHRKGEAVNRSSINLGETEDSDEVESLPLLPPKEGTGDGICPLLTSIILQIAQTYISKNLAFTDNDIIALLAAVSTTSSPAQRASLPPVTATHWTWPRAHLLSQLFAGIWSFYLLHTVVDLPDVEISARLNEGILTNLQHFKEFWKIIDPARFMAIYAILPPDRRGMTKNAKKRARKRAKLMEGQDTAGLGIVNRVFERGVREGVLGVLGAVGEMRRGEEESDHERGGGGGEGESYMGMEVG</sequence>
<dbReference type="SUPFAM" id="SSF88723">
    <property type="entry name" value="PIN domain-like"/>
    <property type="match status" value="1"/>
</dbReference>
<gene>
    <name evidence="4" type="ORF">TWF730_006987</name>
</gene>
<feature type="domain" description="Asteroid" evidence="3">
    <location>
        <begin position="155"/>
        <end position="429"/>
    </location>
</feature>
<dbReference type="InterPro" id="IPR026832">
    <property type="entry name" value="Asteroid"/>
</dbReference>
<evidence type="ECO:0000313" key="5">
    <source>
        <dbReference type="Proteomes" id="UP001373714"/>
    </source>
</evidence>
<dbReference type="EMBL" id="JAVHNS010000003">
    <property type="protein sequence ID" value="KAK6360871.1"/>
    <property type="molecule type" value="Genomic_DNA"/>
</dbReference>
<evidence type="ECO:0000256" key="2">
    <source>
        <dbReference type="SAM" id="MobiDB-lite"/>
    </source>
</evidence>
<dbReference type="InterPro" id="IPR029060">
    <property type="entry name" value="PIN-like_dom_sf"/>
</dbReference>
<protein>
    <recommendedName>
        <fullName evidence="3">Asteroid domain-containing protein</fullName>
    </recommendedName>
</protein>
<organism evidence="4 5">
    <name type="scientific">Orbilia blumenaviensis</name>
    <dbReference type="NCBI Taxonomy" id="1796055"/>
    <lineage>
        <taxon>Eukaryota</taxon>
        <taxon>Fungi</taxon>
        <taxon>Dikarya</taxon>
        <taxon>Ascomycota</taxon>
        <taxon>Pezizomycotina</taxon>
        <taxon>Orbiliomycetes</taxon>
        <taxon>Orbiliales</taxon>
        <taxon>Orbiliaceae</taxon>
        <taxon>Orbilia</taxon>
    </lineage>
</organism>
<feature type="region of interest" description="Disordered" evidence="2">
    <location>
        <begin position="631"/>
        <end position="657"/>
    </location>
</feature>
<dbReference type="Pfam" id="PF12813">
    <property type="entry name" value="XPG_I_2"/>
    <property type="match status" value="1"/>
</dbReference>
<evidence type="ECO:0000313" key="4">
    <source>
        <dbReference type="EMBL" id="KAK6360871.1"/>
    </source>
</evidence>
<dbReference type="PANTHER" id="PTHR15665">
    <property type="entry name" value="ASTEROID PROTEIN"/>
    <property type="match status" value="1"/>
</dbReference>
<dbReference type="InterPro" id="IPR039436">
    <property type="entry name" value="Asteroid_dom"/>
</dbReference>
<keyword evidence="5" id="KW-1185">Reference proteome</keyword>
<evidence type="ECO:0000259" key="3">
    <source>
        <dbReference type="Pfam" id="PF12813"/>
    </source>
</evidence>
<proteinExistence type="inferred from homology"/>
<name>A0AAV9VFX2_9PEZI</name>